<dbReference type="GO" id="GO:0000176">
    <property type="term" value="C:nuclear exosome (RNase complex)"/>
    <property type="evidence" value="ECO:0007669"/>
    <property type="project" value="UniProtKB-ARBA"/>
</dbReference>
<dbReference type="OrthoDB" id="437922at2759"/>
<keyword evidence="4" id="KW-0963">Cytoplasm</keyword>
<feature type="domain" description="Exoribonuclease phosphorolytic" evidence="9">
    <location>
        <begin position="40"/>
        <end position="170"/>
    </location>
</feature>
<dbReference type="InterPro" id="IPR050080">
    <property type="entry name" value="RNase_PH"/>
</dbReference>
<evidence type="ECO:0000256" key="1">
    <source>
        <dbReference type="ARBA" id="ARBA00004496"/>
    </source>
</evidence>
<name>A0A165GHY3_9BASI</name>
<protein>
    <recommendedName>
        <fullName evidence="7">Ribosomal RNA-processing protein 41</fullName>
    </recommendedName>
</protein>
<evidence type="ECO:0000259" key="10">
    <source>
        <dbReference type="Pfam" id="PF03725"/>
    </source>
</evidence>
<evidence type="ECO:0000256" key="7">
    <source>
        <dbReference type="ARBA" id="ARBA00077929"/>
    </source>
</evidence>
<dbReference type="InterPro" id="IPR036345">
    <property type="entry name" value="ExoRNase_PH_dom2_sf"/>
</dbReference>
<dbReference type="FunFam" id="3.30.230.70:FF:000004">
    <property type="entry name" value="Exosome complex component Rrp41"/>
    <property type="match status" value="1"/>
</dbReference>
<evidence type="ECO:0000256" key="2">
    <source>
        <dbReference type="ARBA" id="ARBA00004604"/>
    </source>
</evidence>
<evidence type="ECO:0000256" key="8">
    <source>
        <dbReference type="SAM" id="MobiDB-lite"/>
    </source>
</evidence>
<dbReference type="Gene3D" id="3.30.230.70">
    <property type="entry name" value="GHMP Kinase, N-terminal domain"/>
    <property type="match status" value="1"/>
</dbReference>
<gene>
    <name evidence="11" type="ORF">CALCODRAFT_482631</name>
</gene>
<dbReference type="GO" id="GO:0005730">
    <property type="term" value="C:nucleolus"/>
    <property type="evidence" value="ECO:0007669"/>
    <property type="project" value="UniProtKB-SubCell"/>
</dbReference>
<dbReference type="CDD" id="cd11370">
    <property type="entry name" value="RNase_PH_RRP41"/>
    <property type="match status" value="1"/>
</dbReference>
<reference evidence="11 12" key="1">
    <citation type="journal article" date="2016" name="Mol. Biol. Evol.">
        <title>Comparative Genomics of Early-Diverging Mushroom-Forming Fungi Provides Insights into the Origins of Lignocellulose Decay Capabilities.</title>
        <authorList>
            <person name="Nagy L.G."/>
            <person name="Riley R."/>
            <person name="Tritt A."/>
            <person name="Adam C."/>
            <person name="Daum C."/>
            <person name="Floudas D."/>
            <person name="Sun H."/>
            <person name="Yadav J.S."/>
            <person name="Pangilinan J."/>
            <person name="Larsson K.H."/>
            <person name="Matsuura K."/>
            <person name="Barry K."/>
            <person name="Labutti K."/>
            <person name="Kuo R."/>
            <person name="Ohm R.A."/>
            <person name="Bhattacharya S.S."/>
            <person name="Shirouzu T."/>
            <person name="Yoshinaga Y."/>
            <person name="Martin F.M."/>
            <person name="Grigoriev I.V."/>
            <person name="Hibbett D.S."/>
        </authorList>
    </citation>
    <scope>NUCLEOTIDE SEQUENCE [LARGE SCALE GENOMIC DNA]</scope>
    <source>
        <strain evidence="11 12">HHB12733</strain>
    </source>
</reference>
<dbReference type="InterPro" id="IPR001247">
    <property type="entry name" value="ExoRNase_PH_dom1"/>
</dbReference>
<dbReference type="STRING" id="1353952.A0A165GHY3"/>
<dbReference type="Proteomes" id="UP000076842">
    <property type="component" value="Unassembled WGS sequence"/>
</dbReference>
<dbReference type="PANTHER" id="PTHR11953:SF0">
    <property type="entry name" value="EXOSOME COMPLEX COMPONENT RRP41"/>
    <property type="match status" value="1"/>
</dbReference>
<organism evidence="11 12">
    <name type="scientific">Calocera cornea HHB12733</name>
    <dbReference type="NCBI Taxonomy" id="1353952"/>
    <lineage>
        <taxon>Eukaryota</taxon>
        <taxon>Fungi</taxon>
        <taxon>Dikarya</taxon>
        <taxon>Basidiomycota</taxon>
        <taxon>Agaricomycotina</taxon>
        <taxon>Dacrymycetes</taxon>
        <taxon>Dacrymycetales</taxon>
        <taxon>Dacrymycetaceae</taxon>
        <taxon>Calocera</taxon>
    </lineage>
</organism>
<dbReference type="GO" id="GO:0003723">
    <property type="term" value="F:RNA binding"/>
    <property type="evidence" value="ECO:0007669"/>
    <property type="project" value="TreeGrafter"/>
</dbReference>
<dbReference type="InterPro" id="IPR020568">
    <property type="entry name" value="Ribosomal_Su5_D2-typ_SF"/>
</dbReference>
<evidence type="ECO:0000256" key="6">
    <source>
        <dbReference type="ARBA" id="ARBA00063066"/>
    </source>
</evidence>
<dbReference type="GO" id="GO:0071028">
    <property type="term" value="P:nuclear mRNA surveillance"/>
    <property type="evidence" value="ECO:0007669"/>
    <property type="project" value="TreeGrafter"/>
</dbReference>
<comment type="subunit">
    <text evidence="6">Component of the RNA exosome complex. Specifically part of the catalytically inactive RNA exosome core complex (Exo-9) which may associate with the catalytic subunits RRP6 and DIS3 in cytoplasmic- and nuclear-specific RNA exosome complex forms. Exo-9 is formed by a hexameric base ring of RNase PH domain-containing subunits and a cap ring consisting of CSL4, RRP4 and RRP40.</text>
</comment>
<keyword evidence="12" id="KW-1185">Reference proteome</keyword>
<evidence type="ECO:0000313" key="11">
    <source>
        <dbReference type="EMBL" id="KZT58094.1"/>
    </source>
</evidence>
<dbReference type="InParanoid" id="A0A165GHY3"/>
<dbReference type="AlphaFoldDB" id="A0A165GHY3"/>
<feature type="domain" description="Exoribonuclease phosphorolytic" evidence="10">
    <location>
        <begin position="173"/>
        <end position="237"/>
    </location>
</feature>
<evidence type="ECO:0000259" key="9">
    <source>
        <dbReference type="Pfam" id="PF01138"/>
    </source>
</evidence>
<feature type="region of interest" description="Disordered" evidence="8">
    <location>
        <begin position="1"/>
        <end position="35"/>
    </location>
</feature>
<accession>A0A165GHY3</accession>
<sequence length="276" mass="30227">MSEMEEIVGSPFLNKLSGPESRFEPLNSGNLRSDGRRPLELRSFEAELTTHPSADGSASVSHGLTQVTACVYGPREAKNRGLTMHDRALVNVEVSVAPWAGEMRRLRSRGDKRTLEFAASIKSTFEPVIQTTLYARSEIDIHIHVLQLDGGLLQASINATTLALVDAGVPMLDYVSSLSAGLYHTTAMLDLTSVEESDLPSVTVAVLPRSGKVTLVSMETRLHVDRFEEMFKLAMEGGKVLRGEMDRVVRERTAALARQMEGGVALKEDDKMDTDL</sequence>
<keyword evidence="5" id="KW-0271">Exosome</keyword>
<evidence type="ECO:0000256" key="3">
    <source>
        <dbReference type="ARBA" id="ARBA00006678"/>
    </source>
</evidence>
<dbReference type="SUPFAM" id="SSF54211">
    <property type="entry name" value="Ribosomal protein S5 domain 2-like"/>
    <property type="match status" value="1"/>
</dbReference>
<dbReference type="Pfam" id="PF01138">
    <property type="entry name" value="RNase_PH"/>
    <property type="match status" value="1"/>
</dbReference>
<dbReference type="GO" id="GO:0071051">
    <property type="term" value="P:poly(A)-dependent snoRNA 3'-end processing"/>
    <property type="evidence" value="ECO:0007669"/>
    <property type="project" value="TreeGrafter"/>
</dbReference>
<comment type="similarity">
    <text evidence="3">Belongs to the RNase PH family.</text>
</comment>
<dbReference type="EMBL" id="KV423955">
    <property type="protein sequence ID" value="KZT58094.1"/>
    <property type="molecule type" value="Genomic_DNA"/>
</dbReference>
<dbReference type="FunCoup" id="A0A165GHY3">
    <property type="interactions" value="365"/>
</dbReference>
<dbReference type="GO" id="GO:0034475">
    <property type="term" value="P:U4 snRNA 3'-end processing"/>
    <property type="evidence" value="ECO:0007669"/>
    <property type="project" value="TreeGrafter"/>
</dbReference>
<dbReference type="SUPFAM" id="SSF55666">
    <property type="entry name" value="Ribonuclease PH domain 2-like"/>
    <property type="match status" value="1"/>
</dbReference>
<comment type="subcellular location">
    <subcellularLocation>
        <location evidence="1">Cytoplasm</location>
    </subcellularLocation>
    <subcellularLocation>
        <location evidence="2">Nucleus</location>
        <location evidence="2">Nucleolus</location>
    </subcellularLocation>
</comment>
<evidence type="ECO:0000256" key="4">
    <source>
        <dbReference type="ARBA" id="ARBA00022490"/>
    </source>
</evidence>
<dbReference type="GO" id="GO:0016075">
    <property type="term" value="P:rRNA catabolic process"/>
    <property type="evidence" value="ECO:0007669"/>
    <property type="project" value="TreeGrafter"/>
</dbReference>
<dbReference type="Pfam" id="PF03725">
    <property type="entry name" value="RNase_PH_C"/>
    <property type="match status" value="1"/>
</dbReference>
<evidence type="ECO:0000256" key="5">
    <source>
        <dbReference type="ARBA" id="ARBA00022835"/>
    </source>
</evidence>
<proteinExistence type="inferred from homology"/>
<dbReference type="InterPro" id="IPR015847">
    <property type="entry name" value="ExoRNase_PH_dom2"/>
</dbReference>
<evidence type="ECO:0000313" key="12">
    <source>
        <dbReference type="Proteomes" id="UP000076842"/>
    </source>
</evidence>
<dbReference type="PANTHER" id="PTHR11953">
    <property type="entry name" value="EXOSOME COMPLEX COMPONENT"/>
    <property type="match status" value="1"/>
</dbReference>
<dbReference type="InterPro" id="IPR027408">
    <property type="entry name" value="PNPase/RNase_PH_dom_sf"/>
</dbReference>
<dbReference type="GO" id="GO:0000177">
    <property type="term" value="C:cytoplasmic exosome (RNase complex)"/>
    <property type="evidence" value="ECO:0007669"/>
    <property type="project" value="TreeGrafter"/>
</dbReference>